<proteinExistence type="predicted"/>
<accession>A0A2T4IEV9</accession>
<organism evidence="1 2">
    <name type="scientific">Pseudothauera lacus</name>
    <dbReference type="NCBI Taxonomy" id="2136175"/>
    <lineage>
        <taxon>Bacteria</taxon>
        <taxon>Pseudomonadati</taxon>
        <taxon>Pseudomonadota</taxon>
        <taxon>Betaproteobacteria</taxon>
        <taxon>Rhodocyclales</taxon>
        <taxon>Zoogloeaceae</taxon>
        <taxon>Pseudothauera</taxon>
    </lineage>
</organism>
<gene>
    <name evidence="1" type="ORF">C8261_10380</name>
</gene>
<reference evidence="1 2" key="2">
    <citation type="submission" date="2018-04" db="EMBL/GenBank/DDBJ databases">
        <title>Thauera lacus sp. nov., isolated from an saline lake in Inner Mongolia, China.</title>
        <authorList>
            <person name="Liang Q.-Y."/>
        </authorList>
    </citation>
    <scope>NUCLEOTIDE SEQUENCE [LARGE SCALE GENOMIC DNA]</scope>
    <source>
        <strain evidence="1 2">D20</strain>
    </source>
</reference>
<dbReference type="Gene3D" id="3.30.460.10">
    <property type="entry name" value="Beta Polymerase, domain 2"/>
    <property type="match status" value="1"/>
</dbReference>
<evidence type="ECO:0000313" key="2">
    <source>
        <dbReference type="Proteomes" id="UP000241193"/>
    </source>
</evidence>
<dbReference type="InterPro" id="IPR043519">
    <property type="entry name" value="NT_sf"/>
</dbReference>
<comment type="caution">
    <text evidence="1">The sequence shown here is derived from an EMBL/GenBank/DDBJ whole genome shotgun (WGS) entry which is preliminary data.</text>
</comment>
<dbReference type="RefSeq" id="WP_107493633.1">
    <property type="nucleotide sequence ID" value="NZ_PZKC01000007.1"/>
</dbReference>
<evidence type="ECO:0000313" key="1">
    <source>
        <dbReference type="EMBL" id="PTD96313.1"/>
    </source>
</evidence>
<sequence>MRLSEREIEAIATTASEVFGADAEVRLFGSRTDDDKRGGDIDLYITVSERDVERLVRAELSFLARLKRCIGDQKIDLLIDYPGRKHRPAVLDVARQTAVPLRAVS</sequence>
<dbReference type="OrthoDB" id="14556at2"/>
<name>A0A2T4IEV9_9RHOO</name>
<dbReference type="AlphaFoldDB" id="A0A2T4IEV9"/>
<keyword evidence="2" id="KW-1185">Reference proteome</keyword>
<dbReference type="EMBL" id="PZKC01000007">
    <property type="protein sequence ID" value="PTD96313.1"/>
    <property type="molecule type" value="Genomic_DNA"/>
</dbReference>
<dbReference type="SUPFAM" id="SSF81301">
    <property type="entry name" value="Nucleotidyltransferase"/>
    <property type="match status" value="1"/>
</dbReference>
<reference evidence="1 2" key="1">
    <citation type="submission" date="2018-03" db="EMBL/GenBank/DDBJ databases">
        <authorList>
            <person name="Keele B.F."/>
        </authorList>
    </citation>
    <scope>NUCLEOTIDE SEQUENCE [LARGE SCALE GENOMIC DNA]</scope>
    <source>
        <strain evidence="1 2">D20</strain>
    </source>
</reference>
<dbReference type="Proteomes" id="UP000241193">
    <property type="component" value="Unassembled WGS sequence"/>
</dbReference>
<protein>
    <submittedName>
        <fullName evidence="1">DNA polymerase III subunit beta</fullName>
    </submittedName>
</protein>